<evidence type="ECO:0000256" key="3">
    <source>
        <dbReference type="ARBA" id="ARBA00022801"/>
    </source>
</evidence>
<dbReference type="GO" id="GO:0005509">
    <property type="term" value="F:calcium ion binding"/>
    <property type="evidence" value="ECO:0007669"/>
    <property type="project" value="InterPro"/>
</dbReference>
<accession>A0A845ADY3</accession>
<dbReference type="SMART" id="SM00191">
    <property type="entry name" value="Int_alpha"/>
    <property type="match status" value="7"/>
</dbReference>
<dbReference type="GO" id="GO:0016787">
    <property type="term" value="F:hydrolase activity"/>
    <property type="evidence" value="ECO:0007669"/>
    <property type="project" value="UniProtKB-KW"/>
</dbReference>
<dbReference type="RefSeq" id="WP_160740398.1">
    <property type="nucleotide sequence ID" value="NZ_WTYQ01000008.1"/>
</dbReference>
<evidence type="ECO:0000313" key="8">
    <source>
        <dbReference type="EMBL" id="MXP27181.1"/>
    </source>
</evidence>
<dbReference type="SMART" id="SM00736">
    <property type="entry name" value="CADG"/>
    <property type="match status" value="2"/>
</dbReference>
<dbReference type="PROSITE" id="PS51470">
    <property type="entry name" value="FG_GAP"/>
    <property type="match status" value="5"/>
</dbReference>
<evidence type="ECO:0000256" key="5">
    <source>
        <dbReference type="SAM" id="MobiDB-lite"/>
    </source>
</evidence>
<evidence type="ECO:0000256" key="1">
    <source>
        <dbReference type="ARBA" id="ARBA00022729"/>
    </source>
</evidence>
<sequence length="1336" mass="134722">METKIRRSLRGMSAAFGAIALGLANDAFGQTGAEQSVSLNNVQGIDSWAQMSDGSLQINTVNGQTMQLAAGQFSVVNGQVMVSQSMLQALGLSAGVAAASGGLGISTGLLAGGGLAAGGGVFAVASGGGSNSDGGGGEDNSAPRFTSGASASVEEGTSLAYQATATDSDGDTIRYSLSGTDAALFNIDASSGRVTFKSAPDYDNPSDDGRDNVYNVIVTASDGKVSTNRTVSITVKEVSDSGGGGNTNHAPQITSGASSDVLEGATLAYQAAASDSDGDSITYSISGKDAALFTINSTTGLVSFKSPPDFDAPDDDGANNVYDIIVTASDGSLSTQRAVAITVNEEGSNVNNAPTFTSEASFSINENLQAVGTVSATDIDGDTITYSIASGLDGSKFTINSSSGELTFISAPDFEAPTDSNADNVYQVIVTASDGTSSTNQTIDVEVLDQSENAAPVFDTPDVIYVPEGKRDAFTLEATDADGDTLQYSIPSGPDSTAFGVFADTGKVTFSTSPDYENPDDANADGTYEITIQVTDGTNVTSKDITVILTDEPDQLARVFDVKDLFPASGYVVVGPTEDGRMGDSVSIAGDVNGDGYDDYIIGSMNANDAAGAAYVVFGDADPLGELDAAGRRVFSISDLDTAHGFLIQPVAGNGQLGRSVSGVGDINGDGYDDIIVGASSVNTLQGEAYVIFGSASPIGNTVGSQQVVDAATLPAATGFVIQGDNDYDSLGSTASAAGDFNGDGIDDLIVSASAGDDGGENAGEAYIIFGSTSGFGQDVDGRQVIDVTNLTPSEGVIIQGAVKGDTLGTSSAIGDINNDGYDDIIVGAQNNDDFDTSAGAAYVIFGRAGSPGAVDATSRQVLSAANLSSGDGFIIYGEFGGDKFGRSVSGGADLNGDGYNDIVVSTTSNDVGGDNAGMVYVIYGSATGFGSSNGQGSNVVDLSTLQSSEGFIIQGADNGNSTGRALSMAGDLNGDGYGDLLIGSRTTAGQGRAYVIFGSADGIGSDDGNGRQLLDLASMGEDAGFIIATSNDQDFLSDAVSAGGDINGDGYDDLIIAATGNDEGVSEGGAVYIFYGAADLGPYAPQSSLTLTGTSDGDRLIGGNSDDTISGEGGADVVYGGAGHDTLSVGDLDFIRIDGGSGRDSINFDAVSGNIDLTTLLGERLQSVEIIDLSGSNNNSLTVNAHNVMSIGTEFINGKHALFVTGDSGDSLIADGFSAAGTYSDGGVTYNQYESGNTILLVDQDINTSTSASLPSTPAPAASLQLDVLSLDEAEDLNSPTASTVAMAELISQISVVPQNTVYSVDSSANLGLEDVGSLLPDGAVDAHHTDNLVT</sequence>
<feature type="signal peptide" evidence="6">
    <location>
        <begin position="1"/>
        <end position="29"/>
    </location>
</feature>
<evidence type="ECO:0000259" key="7">
    <source>
        <dbReference type="PROSITE" id="PS50268"/>
    </source>
</evidence>
<dbReference type="InterPro" id="IPR002126">
    <property type="entry name" value="Cadherin-like_dom"/>
</dbReference>
<dbReference type="PROSITE" id="PS50268">
    <property type="entry name" value="CADHERIN_2"/>
    <property type="match status" value="4"/>
</dbReference>
<keyword evidence="2" id="KW-0677">Repeat</keyword>
<feature type="domain" description="Cadherin" evidence="7">
    <location>
        <begin position="156"/>
        <end position="253"/>
    </location>
</feature>
<dbReference type="Pfam" id="PF00353">
    <property type="entry name" value="HemolysinCabind"/>
    <property type="match status" value="1"/>
</dbReference>
<dbReference type="OrthoDB" id="7417166at2"/>
<dbReference type="Pfam" id="PF01839">
    <property type="entry name" value="FG-GAP"/>
    <property type="match status" value="6"/>
</dbReference>
<dbReference type="Gene3D" id="2.60.40.60">
    <property type="entry name" value="Cadherins"/>
    <property type="match status" value="4"/>
</dbReference>
<keyword evidence="1 6" id="KW-0732">Signal</keyword>
<keyword evidence="4" id="KW-0325">Glycoprotein</keyword>
<organism evidence="8 9">
    <name type="scientific">Altericroceibacterium indicum</name>
    <dbReference type="NCBI Taxonomy" id="374177"/>
    <lineage>
        <taxon>Bacteria</taxon>
        <taxon>Pseudomonadati</taxon>
        <taxon>Pseudomonadota</taxon>
        <taxon>Alphaproteobacteria</taxon>
        <taxon>Sphingomonadales</taxon>
        <taxon>Erythrobacteraceae</taxon>
        <taxon>Altericroceibacterium</taxon>
    </lineage>
</organism>
<feature type="region of interest" description="Disordered" evidence="5">
    <location>
        <begin position="130"/>
        <end position="149"/>
    </location>
</feature>
<feature type="domain" description="Cadherin" evidence="7">
    <location>
        <begin position="264"/>
        <end position="356"/>
    </location>
</feature>
<dbReference type="SUPFAM" id="SSF49313">
    <property type="entry name" value="Cadherin-like"/>
    <property type="match status" value="4"/>
</dbReference>
<feature type="chain" id="PRO_5032779076" description="Cadherin domain-containing protein" evidence="6">
    <location>
        <begin position="30"/>
        <end position="1336"/>
    </location>
</feature>
<proteinExistence type="predicted"/>
<gene>
    <name evidence="8" type="ORF">GRI39_14220</name>
</gene>
<evidence type="ECO:0000256" key="4">
    <source>
        <dbReference type="ARBA" id="ARBA00023180"/>
    </source>
</evidence>
<feature type="domain" description="Cadherin" evidence="7">
    <location>
        <begin position="458"/>
        <end position="560"/>
    </location>
</feature>
<dbReference type="EMBL" id="WTYQ01000008">
    <property type="protein sequence ID" value="MXP27181.1"/>
    <property type="molecule type" value="Genomic_DNA"/>
</dbReference>
<evidence type="ECO:0000256" key="6">
    <source>
        <dbReference type="SAM" id="SignalP"/>
    </source>
</evidence>
<dbReference type="InterPro" id="IPR006644">
    <property type="entry name" value="Cadg"/>
</dbReference>
<dbReference type="InterPro" id="IPR028994">
    <property type="entry name" value="Integrin_alpha_N"/>
</dbReference>
<dbReference type="InterPro" id="IPR001343">
    <property type="entry name" value="Hemolysn_Ca-bd"/>
</dbReference>
<reference evidence="8 9" key="1">
    <citation type="submission" date="2019-12" db="EMBL/GenBank/DDBJ databases">
        <title>Genomic-based taxomic classification of the family Erythrobacteraceae.</title>
        <authorList>
            <person name="Xu L."/>
        </authorList>
    </citation>
    <scope>NUCLEOTIDE SEQUENCE [LARGE SCALE GENOMIC DNA]</scope>
    <source>
        <strain evidence="8 9">DSM 18604</strain>
    </source>
</reference>
<dbReference type="SUPFAM" id="SSF69318">
    <property type="entry name" value="Integrin alpha N-terminal domain"/>
    <property type="match status" value="2"/>
</dbReference>
<dbReference type="InterPro" id="IPR013517">
    <property type="entry name" value="FG-GAP"/>
</dbReference>
<dbReference type="Gene3D" id="2.130.10.130">
    <property type="entry name" value="Integrin alpha, N-terminal"/>
    <property type="match status" value="3"/>
</dbReference>
<evidence type="ECO:0000313" key="9">
    <source>
        <dbReference type="Proteomes" id="UP000460561"/>
    </source>
</evidence>
<evidence type="ECO:0000256" key="2">
    <source>
        <dbReference type="ARBA" id="ARBA00022737"/>
    </source>
</evidence>
<comment type="caution">
    <text evidence="8">The sequence shown here is derived from an EMBL/GenBank/DDBJ whole genome shotgun (WGS) entry which is preliminary data.</text>
</comment>
<name>A0A845ADY3_9SPHN</name>
<dbReference type="SMART" id="SM00112">
    <property type="entry name" value="CA"/>
    <property type="match status" value="4"/>
</dbReference>
<dbReference type="PANTHER" id="PTHR23221">
    <property type="entry name" value="GLYCOSYLPHOSPHATIDYLINOSITOL PHOSPHOLIPASE D"/>
    <property type="match status" value="1"/>
</dbReference>
<dbReference type="GO" id="GO:0007156">
    <property type="term" value="P:homophilic cell adhesion via plasma membrane adhesion molecules"/>
    <property type="evidence" value="ECO:0007669"/>
    <property type="project" value="InterPro"/>
</dbReference>
<protein>
    <recommendedName>
        <fullName evidence="7">Cadherin domain-containing protein</fullName>
    </recommendedName>
</protein>
<dbReference type="Pfam" id="PF00028">
    <property type="entry name" value="Cadherin"/>
    <property type="match status" value="1"/>
</dbReference>
<dbReference type="GO" id="GO:0008305">
    <property type="term" value="C:integrin complex"/>
    <property type="evidence" value="ECO:0007669"/>
    <property type="project" value="InterPro"/>
</dbReference>
<dbReference type="InterPro" id="IPR015919">
    <property type="entry name" value="Cadherin-like_sf"/>
</dbReference>
<dbReference type="Proteomes" id="UP000460561">
    <property type="component" value="Unassembled WGS sequence"/>
</dbReference>
<keyword evidence="3" id="KW-0378">Hydrolase</keyword>
<dbReference type="CDD" id="cd11304">
    <property type="entry name" value="Cadherin_repeat"/>
    <property type="match status" value="4"/>
</dbReference>
<dbReference type="PRINTS" id="PR01185">
    <property type="entry name" value="INTEGRINA"/>
</dbReference>
<keyword evidence="9" id="KW-1185">Reference proteome</keyword>
<dbReference type="PANTHER" id="PTHR23221:SF7">
    <property type="entry name" value="PHOSPHATIDYLINOSITOL-GLYCAN-SPECIFIC PHOSPHOLIPASE D"/>
    <property type="match status" value="1"/>
</dbReference>
<dbReference type="InterPro" id="IPR013519">
    <property type="entry name" value="Int_alpha_beta-p"/>
</dbReference>
<dbReference type="InterPro" id="IPR000413">
    <property type="entry name" value="Integrin_alpha"/>
</dbReference>
<feature type="domain" description="Cadherin" evidence="7">
    <location>
        <begin position="356"/>
        <end position="458"/>
    </location>
</feature>